<evidence type="ECO:0000256" key="4">
    <source>
        <dbReference type="SAM" id="MobiDB-lite"/>
    </source>
</evidence>
<dbReference type="EMBL" id="SAUN01000001">
    <property type="protein sequence ID" value="RVX38744.1"/>
    <property type="molecule type" value="Genomic_DNA"/>
</dbReference>
<keyword evidence="7" id="KW-1185">Reference proteome</keyword>
<feature type="domain" description="FAD-binding" evidence="5">
    <location>
        <begin position="4"/>
        <end position="332"/>
    </location>
</feature>
<proteinExistence type="predicted"/>
<keyword evidence="3" id="KW-0274">FAD</keyword>
<evidence type="ECO:0000256" key="3">
    <source>
        <dbReference type="ARBA" id="ARBA00022827"/>
    </source>
</evidence>
<evidence type="ECO:0000256" key="2">
    <source>
        <dbReference type="ARBA" id="ARBA00022630"/>
    </source>
</evidence>
<dbReference type="SUPFAM" id="SSF51905">
    <property type="entry name" value="FAD/NAD(P)-binding domain"/>
    <property type="match status" value="1"/>
</dbReference>
<dbReference type="Pfam" id="PF01494">
    <property type="entry name" value="FAD_binding_3"/>
    <property type="match status" value="1"/>
</dbReference>
<dbReference type="Gene3D" id="3.50.50.60">
    <property type="entry name" value="FAD/NAD(P)-binding domain"/>
    <property type="match status" value="2"/>
</dbReference>
<evidence type="ECO:0000259" key="5">
    <source>
        <dbReference type="Pfam" id="PF01494"/>
    </source>
</evidence>
<dbReference type="GO" id="GO:0071949">
    <property type="term" value="F:FAD binding"/>
    <property type="evidence" value="ECO:0007669"/>
    <property type="project" value="InterPro"/>
</dbReference>
<dbReference type="AlphaFoldDB" id="A0A438LYW6"/>
<dbReference type="InterPro" id="IPR050641">
    <property type="entry name" value="RIFMO-like"/>
</dbReference>
<dbReference type="Proteomes" id="UP000284824">
    <property type="component" value="Unassembled WGS sequence"/>
</dbReference>
<organism evidence="6 7">
    <name type="scientific">Nonomuraea polychroma</name>
    <dbReference type="NCBI Taxonomy" id="46176"/>
    <lineage>
        <taxon>Bacteria</taxon>
        <taxon>Bacillati</taxon>
        <taxon>Actinomycetota</taxon>
        <taxon>Actinomycetes</taxon>
        <taxon>Streptosporangiales</taxon>
        <taxon>Streptosporangiaceae</taxon>
        <taxon>Nonomuraea</taxon>
    </lineage>
</organism>
<protein>
    <submittedName>
        <fullName evidence="6">2-polyprenyl-6-methoxyphenol hydroxylase-like FAD-dependent oxidoreductase</fullName>
    </submittedName>
</protein>
<sequence>MSDPVIISGGGPVGLMLACELGLAGVATVVLERLHEPAEPSRGGAINATVVELLTQRGIMDALREDGFEFRMAHFAHIPLDPQRLAGHHAFSFAVPHAQLERRLERRAVDLGVEVRRGTEVIGLDQDANGVEVTVRRGDDVSTLRGVYLVGCDGAGSTVRDLAGIGFPGVDPEFYGLIGDLKIQPGDPLLERIGPRQYDEGLCMVAPTGPDTLRVITGEFGASPENQAAPVTFDELSTAVKRITGVDLEGSPGWLSRWDASTRQAERYRAGRVFLAGDAAHVVFPLGGQALSTGIEDAVNLGWKLAADVRGWAPPHLLDSYHDERHPAGARTCLTTRAQTTLMRRLSEVAPLREVLAELTAFDDVNTYLVKMVGGLDIRYPVGGESPLTGTRLADIPLVLAGGGDTSPAGLLASGRGLLLDLSDGGGSGLREAVAGWADRIGYEAARATEEIDAAALLLRPDGRVAWAATGRPGGADVAGLRAALTTWFGTPAEGTSAEGVPPEGVPAGGGEWEARR</sequence>
<comment type="caution">
    <text evidence="6">The sequence shown here is derived from an EMBL/GenBank/DDBJ whole genome shotgun (WGS) entry which is preliminary data.</text>
</comment>
<dbReference type="PANTHER" id="PTHR43004:SF19">
    <property type="entry name" value="BINDING MONOOXYGENASE, PUTATIVE (JCVI)-RELATED"/>
    <property type="match status" value="1"/>
</dbReference>
<dbReference type="Gene3D" id="3.40.30.120">
    <property type="match status" value="1"/>
</dbReference>
<evidence type="ECO:0000256" key="1">
    <source>
        <dbReference type="ARBA" id="ARBA00001974"/>
    </source>
</evidence>
<keyword evidence="2" id="KW-0285">Flavoprotein</keyword>
<reference evidence="6 7" key="1">
    <citation type="submission" date="2019-01" db="EMBL/GenBank/DDBJ databases">
        <title>Sequencing the genomes of 1000 actinobacteria strains.</title>
        <authorList>
            <person name="Klenk H.-P."/>
        </authorList>
    </citation>
    <scope>NUCLEOTIDE SEQUENCE [LARGE SCALE GENOMIC DNA]</scope>
    <source>
        <strain evidence="6 7">DSM 43925</strain>
    </source>
</reference>
<dbReference type="InterPro" id="IPR002938">
    <property type="entry name" value="FAD-bd"/>
</dbReference>
<dbReference type="RefSeq" id="WP_127931338.1">
    <property type="nucleotide sequence ID" value="NZ_SAUN01000001.1"/>
</dbReference>
<accession>A0A438LYW6</accession>
<name>A0A438LYW6_9ACTN</name>
<dbReference type="PANTHER" id="PTHR43004">
    <property type="entry name" value="TRK SYSTEM POTASSIUM UPTAKE PROTEIN"/>
    <property type="match status" value="1"/>
</dbReference>
<comment type="cofactor">
    <cofactor evidence="1">
        <name>FAD</name>
        <dbReference type="ChEBI" id="CHEBI:57692"/>
    </cofactor>
</comment>
<evidence type="ECO:0000313" key="6">
    <source>
        <dbReference type="EMBL" id="RVX38744.1"/>
    </source>
</evidence>
<dbReference type="OrthoDB" id="8670884at2"/>
<evidence type="ECO:0000313" key="7">
    <source>
        <dbReference type="Proteomes" id="UP000284824"/>
    </source>
</evidence>
<dbReference type="GO" id="GO:0016709">
    <property type="term" value="F:oxidoreductase activity, acting on paired donors, with incorporation or reduction of molecular oxygen, NAD(P)H as one donor, and incorporation of one atom of oxygen"/>
    <property type="evidence" value="ECO:0007669"/>
    <property type="project" value="UniProtKB-ARBA"/>
</dbReference>
<gene>
    <name evidence="6" type="ORF">EDD27_1068</name>
</gene>
<dbReference type="PRINTS" id="PR00420">
    <property type="entry name" value="RNGMNOXGNASE"/>
</dbReference>
<dbReference type="InterPro" id="IPR036188">
    <property type="entry name" value="FAD/NAD-bd_sf"/>
</dbReference>
<feature type="compositionally biased region" description="Gly residues" evidence="4">
    <location>
        <begin position="507"/>
        <end position="517"/>
    </location>
</feature>
<dbReference type="Pfam" id="PF21274">
    <property type="entry name" value="Rng_hyd_C"/>
    <property type="match status" value="1"/>
</dbReference>
<feature type="region of interest" description="Disordered" evidence="4">
    <location>
        <begin position="492"/>
        <end position="517"/>
    </location>
</feature>